<dbReference type="OrthoDB" id="1239941at2"/>
<reference evidence="1 2" key="1">
    <citation type="journal article" date="2015" name="Int. J. Syst. Evol. Microbiol.">
        <title>Chryseobacterium sediminis sp. nov., isolated from a river sediment.</title>
        <authorList>
            <person name="Kampfer P."/>
            <person name="Busse H.J."/>
            <person name="McInroy J.A."/>
            <person name="Glaeser S.P."/>
        </authorList>
    </citation>
    <scope>NUCLEOTIDE SEQUENCE [LARGE SCALE GENOMIC DNA]</scope>
    <source>
        <strain evidence="1 2">IMT-174</strain>
    </source>
</reference>
<accession>A0A5B2U1H9</accession>
<protein>
    <submittedName>
        <fullName evidence="1">Uncharacterized protein</fullName>
    </submittedName>
</protein>
<sequence>MKQLSERALCFVEKIGRNKEYEIDLGILENHLRFYHLQNSSEIISFQEKFSGLNIYDTVLHIFTPKQIKKNKGVNTYQWKGQTLFSINDSLYIAENGEVFIRDCGCESWNFFSYFERFETFIEQQAFFEEYRYYMKLPGLGNNWVDSIDLLSDYFSDYEFIAECSDKYHRIWKNEINIIHARLYPEGWSLFIDGISEDERHALIQKLKTEKKIT</sequence>
<dbReference type="Proteomes" id="UP000323082">
    <property type="component" value="Unassembled WGS sequence"/>
</dbReference>
<proteinExistence type="predicted"/>
<organism evidence="1 2">
    <name type="scientific">Chryseobacterium sediminis</name>
    <dbReference type="NCBI Taxonomy" id="1679494"/>
    <lineage>
        <taxon>Bacteria</taxon>
        <taxon>Pseudomonadati</taxon>
        <taxon>Bacteroidota</taxon>
        <taxon>Flavobacteriia</taxon>
        <taxon>Flavobacteriales</taxon>
        <taxon>Weeksellaceae</taxon>
        <taxon>Chryseobacterium group</taxon>
        <taxon>Chryseobacterium</taxon>
    </lineage>
</organism>
<evidence type="ECO:0000313" key="2">
    <source>
        <dbReference type="Proteomes" id="UP000323082"/>
    </source>
</evidence>
<gene>
    <name evidence="1" type="ORF">FW780_15795</name>
</gene>
<evidence type="ECO:0000313" key="1">
    <source>
        <dbReference type="EMBL" id="KAA2220342.1"/>
    </source>
</evidence>
<name>A0A5B2U1H9_9FLAO</name>
<dbReference type="RefSeq" id="WP_149834484.1">
    <property type="nucleotide sequence ID" value="NZ_VUNZ01000003.1"/>
</dbReference>
<dbReference type="EMBL" id="VUNZ01000003">
    <property type="protein sequence ID" value="KAA2220342.1"/>
    <property type="molecule type" value="Genomic_DNA"/>
</dbReference>
<comment type="caution">
    <text evidence="1">The sequence shown here is derived from an EMBL/GenBank/DDBJ whole genome shotgun (WGS) entry which is preliminary data.</text>
</comment>
<dbReference type="AlphaFoldDB" id="A0A5B2U1H9"/>